<keyword evidence="2" id="KW-0966">Cell projection</keyword>
<evidence type="ECO:0000259" key="1">
    <source>
        <dbReference type="Pfam" id="PF05018"/>
    </source>
</evidence>
<keyword evidence="3" id="KW-1185">Reference proteome</keyword>
<protein>
    <submittedName>
        <fullName evidence="2">Cilia- and flagella-associated protein 20</fullName>
    </submittedName>
</protein>
<evidence type="ECO:0000313" key="2">
    <source>
        <dbReference type="EMBL" id="GFU17484.1"/>
    </source>
</evidence>
<dbReference type="OrthoDB" id="7486196at2759"/>
<organism evidence="2 3">
    <name type="scientific">Nephila pilipes</name>
    <name type="common">Giant wood spider</name>
    <name type="synonym">Nephila maculata</name>
    <dbReference type="NCBI Taxonomy" id="299642"/>
    <lineage>
        <taxon>Eukaryota</taxon>
        <taxon>Metazoa</taxon>
        <taxon>Ecdysozoa</taxon>
        <taxon>Arthropoda</taxon>
        <taxon>Chelicerata</taxon>
        <taxon>Arachnida</taxon>
        <taxon>Araneae</taxon>
        <taxon>Araneomorphae</taxon>
        <taxon>Entelegynae</taxon>
        <taxon>Araneoidea</taxon>
        <taxon>Nephilidae</taxon>
        <taxon>Nephila</taxon>
    </lineage>
</organism>
<proteinExistence type="predicted"/>
<dbReference type="AlphaFoldDB" id="A0A8X6QCB6"/>
<comment type="caution">
    <text evidence="2">The sequence shown here is derived from an EMBL/GenBank/DDBJ whole genome shotgun (WGS) entry which is preliminary data.</text>
</comment>
<dbReference type="Proteomes" id="UP000887013">
    <property type="component" value="Unassembled WGS sequence"/>
</dbReference>
<dbReference type="InterPro" id="IPR007714">
    <property type="entry name" value="CFA20_dom"/>
</dbReference>
<evidence type="ECO:0000313" key="3">
    <source>
        <dbReference type="Proteomes" id="UP000887013"/>
    </source>
</evidence>
<dbReference type="EMBL" id="BMAW01079944">
    <property type="protein sequence ID" value="GFU17484.1"/>
    <property type="molecule type" value="Genomic_DNA"/>
</dbReference>
<feature type="non-terminal residue" evidence="2">
    <location>
        <position position="1"/>
    </location>
</feature>
<dbReference type="InterPro" id="IPR040441">
    <property type="entry name" value="CFA20/CFAP20DC"/>
</dbReference>
<keyword evidence="2" id="KW-0282">Flagellum</keyword>
<accession>A0A8X6QCB6</accession>
<dbReference type="Pfam" id="PF05018">
    <property type="entry name" value="CFA20_dom"/>
    <property type="match status" value="1"/>
</dbReference>
<gene>
    <name evidence="2" type="primary">Bug22</name>
    <name evidence="2" type="ORF">NPIL_80431</name>
</gene>
<keyword evidence="2" id="KW-0969">Cilium</keyword>
<feature type="domain" description="CFA20" evidence="1">
    <location>
        <begin position="32"/>
        <end position="186"/>
    </location>
</feature>
<reference evidence="2" key="1">
    <citation type="submission" date="2020-08" db="EMBL/GenBank/DDBJ databases">
        <title>Multicomponent nature underlies the extraordinary mechanical properties of spider dragline silk.</title>
        <authorList>
            <person name="Kono N."/>
            <person name="Nakamura H."/>
            <person name="Mori M."/>
            <person name="Yoshida Y."/>
            <person name="Ohtoshi R."/>
            <person name="Malay A.D."/>
            <person name="Moran D.A.P."/>
            <person name="Tomita M."/>
            <person name="Numata K."/>
            <person name="Arakawa K."/>
        </authorList>
    </citation>
    <scope>NUCLEOTIDE SEQUENCE</scope>
</reference>
<sequence>MVKSGENITLQIVRFLLDFWEIHRVRKITLNMFLNCIPDNFMSLLYSLEEKPLEMWDVKAEKGHVERVHDNDLKSLTIEIVGNHLCTTYITCPSDPQNTLGIQFPFLFLSIKNLKKPFTFEILVLDDTGTRRRFSYNDNLPDTQIEECMGTRRLILKGGWNIIKLDLADMTRTAFGTTYVETLRVQ</sequence>
<dbReference type="PANTHER" id="PTHR12458">
    <property type="entry name" value="ORF PROTEIN"/>
    <property type="match status" value="1"/>
</dbReference>
<name>A0A8X6QCB6_NEPPI</name>